<sequence>MSDIIKEKQSDEVEAEIEQTFFDSKNHAQYEKDIGILEAVKKYPKEVFWCSVFCLGVVMSGYDSQIISSFYALPAFQKRFGDLADDGTYQISAAWQTALGMGSPIGQVIGTLGIAWPLEWFGRKKTYFVVNIGCLGLIFMQFFAPSLGVLTAGEILAGILWGCMVLIGPLYASEVAQIKLRGILTAMSNLCFIIGQFIANGVADGFANNSTEWAYKVPFAIQWLWPLLILALLPFAPESPYWLVRQKKFDEARKSIKQISAKSVSDEHIDDRLQLVIETDKLEQEMNQTTSYMDIFKGSNLRRTEICTVVYVVQVLCGVPFVMNYSTYFFELAGLPTKRAFDLSLGGTAIGFAATCCTGVLLAYVGRRPLYNTALAFTTVLLWIIGFIDIPKNYFNRPELANTQAGLMLVWSFVYQLSAGPLCFVINGEIPSTKLRSKTIAFATAVQATFFVAATVALPYMLNPGNGDLRGKTGFIFAAFSTLCVVWAYFRLPETADRSFEELDIMFHRGVATRKFKNYVIEAEAAI</sequence>
<name>A0AAV5QKJ7_9ASCO</name>
<dbReference type="InterPro" id="IPR005829">
    <property type="entry name" value="Sugar_transporter_CS"/>
</dbReference>
<feature type="transmembrane region" description="Helical" evidence="8">
    <location>
        <begin position="93"/>
        <end position="115"/>
    </location>
</feature>
<evidence type="ECO:0000256" key="4">
    <source>
        <dbReference type="ARBA" id="ARBA00022692"/>
    </source>
</evidence>
<dbReference type="NCBIfam" id="TIGR00879">
    <property type="entry name" value="SP"/>
    <property type="match status" value="1"/>
</dbReference>
<feature type="transmembrane region" description="Helical" evidence="8">
    <location>
        <begin position="370"/>
        <end position="388"/>
    </location>
</feature>
<feature type="transmembrane region" description="Helical" evidence="8">
    <location>
        <begin position="408"/>
        <end position="428"/>
    </location>
</feature>
<feature type="transmembrane region" description="Helical" evidence="8">
    <location>
        <begin position="223"/>
        <end position="244"/>
    </location>
</feature>
<evidence type="ECO:0000256" key="1">
    <source>
        <dbReference type="ARBA" id="ARBA00004141"/>
    </source>
</evidence>
<comment type="similarity">
    <text evidence="2 7">Belongs to the major facilitator superfamily. Sugar transporter (TC 2.A.1.1) family.</text>
</comment>
<comment type="caution">
    <text evidence="10">The sequence shown here is derived from an EMBL/GenBank/DDBJ whole genome shotgun (WGS) entry which is preliminary data.</text>
</comment>
<keyword evidence="6 8" id="KW-0472">Membrane</keyword>
<feature type="transmembrane region" description="Helical" evidence="8">
    <location>
        <begin position="306"/>
        <end position="323"/>
    </location>
</feature>
<dbReference type="PROSITE" id="PS00217">
    <property type="entry name" value="SUGAR_TRANSPORT_2"/>
    <property type="match status" value="1"/>
</dbReference>
<proteinExistence type="inferred from homology"/>
<feature type="transmembrane region" description="Helical" evidence="8">
    <location>
        <begin position="150"/>
        <end position="171"/>
    </location>
</feature>
<evidence type="ECO:0000259" key="9">
    <source>
        <dbReference type="PROSITE" id="PS50850"/>
    </source>
</evidence>
<dbReference type="PROSITE" id="PS50850">
    <property type="entry name" value="MFS"/>
    <property type="match status" value="1"/>
</dbReference>
<accession>A0AAV5QKJ7</accession>
<dbReference type="InterPro" id="IPR005828">
    <property type="entry name" value="MFS_sugar_transport-like"/>
</dbReference>
<gene>
    <name evidence="10" type="ORF">DASC09_025060</name>
</gene>
<dbReference type="GO" id="GO:0016020">
    <property type="term" value="C:membrane"/>
    <property type="evidence" value="ECO:0007669"/>
    <property type="project" value="UniProtKB-SubCell"/>
</dbReference>
<evidence type="ECO:0000313" key="11">
    <source>
        <dbReference type="Proteomes" id="UP001360560"/>
    </source>
</evidence>
<keyword evidence="3 7" id="KW-0813">Transport</keyword>
<evidence type="ECO:0000256" key="6">
    <source>
        <dbReference type="ARBA" id="ARBA00023136"/>
    </source>
</evidence>
<feature type="transmembrane region" description="Helical" evidence="8">
    <location>
        <begin position="183"/>
        <end position="203"/>
    </location>
</feature>
<comment type="subcellular location">
    <subcellularLocation>
        <location evidence="1">Membrane</location>
        <topology evidence="1">Multi-pass membrane protein</topology>
    </subcellularLocation>
</comment>
<dbReference type="FunFam" id="1.20.1250.20:FF:000078">
    <property type="entry name" value="MFS maltose transporter, putative"/>
    <property type="match status" value="1"/>
</dbReference>
<dbReference type="SUPFAM" id="SSF103473">
    <property type="entry name" value="MFS general substrate transporter"/>
    <property type="match status" value="1"/>
</dbReference>
<evidence type="ECO:0000256" key="3">
    <source>
        <dbReference type="ARBA" id="ARBA00022448"/>
    </source>
</evidence>
<keyword evidence="11" id="KW-1185">Reference proteome</keyword>
<dbReference type="AlphaFoldDB" id="A0AAV5QKJ7"/>
<dbReference type="InterPro" id="IPR020846">
    <property type="entry name" value="MFS_dom"/>
</dbReference>
<feature type="transmembrane region" description="Helical" evidence="8">
    <location>
        <begin position="343"/>
        <end position="363"/>
    </location>
</feature>
<dbReference type="RefSeq" id="XP_064852181.1">
    <property type="nucleotide sequence ID" value="XM_064996109.1"/>
</dbReference>
<reference evidence="10 11" key="1">
    <citation type="journal article" date="2023" name="Elife">
        <title>Identification of key yeast species and microbe-microbe interactions impacting larval growth of Drosophila in the wild.</title>
        <authorList>
            <person name="Mure A."/>
            <person name="Sugiura Y."/>
            <person name="Maeda R."/>
            <person name="Honda K."/>
            <person name="Sakurai N."/>
            <person name="Takahashi Y."/>
            <person name="Watada M."/>
            <person name="Katoh T."/>
            <person name="Gotoh A."/>
            <person name="Gotoh Y."/>
            <person name="Taniguchi I."/>
            <person name="Nakamura K."/>
            <person name="Hayashi T."/>
            <person name="Katayama T."/>
            <person name="Uemura T."/>
            <person name="Hattori Y."/>
        </authorList>
    </citation>
    <scope>NUCLEOTIDE SEQUENCE [LARGE SCALE GENOMIC DNA]</scope>
    <source>
        <strain evidence="10 11">SC-9</strain>
    </source>
</reference>
<feature type="domain" description="Major facilitator superfamily (MFS) profile" evidence="9">
    <location>
        <begin position="49"/>
        <end position="496"/>
    </location>
</feature>
<evidence type="ECO:0000256" key="7">
    <source>
        <dbReference type="RuleBase" id="RU003346"/>
    </source>
</evidence>
<evidence type="ECO:0000313" key="10">
    <source>
        <dbReference type="EMBL" id="GMM35181.1"/>
    </source>
</evidence>
<dbReference type="PANTHER" id="PTHR48022">
    <property type="entry name" value="PLASTIDIC GLUCOSE TRANSPORTER 4"/>
    <property type="match status" value="1"/>
</dbReference>
<dbReference type="PANTHER" id="PTHR48022:SF83">
    <property type="entry name" value="MAJOR FACILITATOR SUPERFAMILY (MFS) PROFILE DOMAIN-CONTAINING PROTEIN"/>
    <property type="match status" value="1"/>
</dbReference>
<protein>
    <recommendedName>
        <fullName evidence="9">Major facilitator superfamily (MFS) profile domain-containing protein</fullName>
    </recommendedName>
</protein>
<dbReference type="GO" id="GO:0005351">
    <property type="term" value="F:carbohydrate:proton symporter activity"/>
    <property type="evidence" value="ECO:0007669"/>
    <property type="project" value="TreeGrafter"/>
</dbReference>
<dbReference type="InterPro" id="IPR050360">
    <property type="entry name" value="MFS_Sugar_Transporters"/>
</dbReference>
<organism evidence="10 11">
    <name type="scientific">Saccharomycopsis crataegensis</name>
    <dbReference type="NCBI Taxonomy" id="43959"/>
    <lineage>
        <taxon>Eukaryota</taxon>
        <taxon>Fungi</taxon>
        <taxon>Dikarya</taxon>
        <taxon>Ascomycota</taxon>
        <taxon>Saccharomycotina</taxon>
        <taxon>Saccharomycetes</taxon>
        <taxon>Saccharomycopsidaceae</taxon>
        <taxon>Saccharomycopsis</taxon>
    </lineage>
</organism>
<evidence type="ECO:0000256" key="5">
    <source>
        <dbReference type="ARBA" id="ARBA00022989"/>
    </source>
</evidence>
<dbReference type="Proteomes" id="UP001360560">
    <property type="component" value="Unassembled WGS sequence"/>
</dbReference>
<dbReference type="InterPro" id="IPR003663">
    <property type="entry name" value="Sugar/inositol_transpt"/>
</dbReference>
<feature type="transmembrane region" description="Helical" evidence="8">
    <location>
        <begin position="474"/>
        <end position="490"/>
    </location>
</feature>
<keyword evidence="5 8" id="KW-1133">Transmembrane helix</keyword>
<dbReference type="Gene3D" id="1.20.1250.20">
    <property type="entry name" value="MFS general substrate transporter like domains"/>
    <property type="match status" value="1"/>
</dbReference>
<evidence type="ECO:0000256" key="8">
    <source>
        <dbReference type="SAM" id="Phobius"/>
    </source>
</evidence>
<keyword evidence="4 8" id="KW-0812">Transmembrane</keyword>
<feature type="transmembrane region" description="Helical" evidence="8">
    <location>
        <begin position="127"/>
        <end position="144"/>
    </location>
</feature>
<dbReference type="GeneID" id="90073160"/>
<feature type="transmembrane region" description="Helical" evidence="8">
    <location>
        <begin position="47"/>
        <end position="73"/>
    </location>
</feature>
<evidence type="ECO:0000256" key="2">
    <source>
        <dbReference type="ARBA" id="ARBA00010992"/>
    </source>
</evidence>
<feature type="transmembrane region" description="Helical" evidence="8">
    <location>
        <begin position="440"/>
        <end position="462"/>
    </location>
</feature>
<dbReference type="InterPro" id="IPR036259">
    <property type="entry name" value="MFS_trans_sf"/>
</dbReference>
<dbReference type="EMBL" id="BTFZ01000004">
    <property type="protein sequence ID" value="GMM35181.1"/>
    <property type="molecule type" value="Genomic_DNA"/>
</dbReference>
<dbReference type="Pfam" id="PF00083">
    <property type="entry name" value="Sugar_tr"/>
    <property type="match status" value="1"/>
</dbReference>